<dbReference type="Proteomes" id="UP000282977">
    <property type="component" value="Unassembled WGS sequence"/>
</dbReference>
<keyword evidence="2" id="KW-1185">Reference proteome</keyword>
<comment type="caution">
    <text evidence="1">The sequence shown here is derived from an EMBL/GenBank/DDBJ whole genome shotgun (WGS) entry which is preliminary data.</text>
</comment>
<gene>
    <name evidence="1" type="ORF">ENE74_17485</name>
</gene>
<reference evidence="1 2" key="1">
    <citation type="submission" date="2019-01" db="EMBL/GenBank/DDBJ databases">
        <authorList>
            <person name="Chen W.-M."/>
        </authorList>
    </citation>
    <scope>NUCLEOTIDE SEQUENCE [LARGE SCALE GENOMIC DNA]</scope>
    <source>
        <strain evidence="1 2">TLA-22</strain>
    </source>
</reference>
<evidence type="ECO:0000313" key="1">
    <source>
        <dbReference type="EMBL" id="RVT38504.1"/>
    </source>
</evidence>
<dbReference type="OrthoDB" id="7506678at2"/>
<proteinExistence type="predicted"/>
<sequence length="114" mass="12554">MGADGEQSRPISLQVHVSNDLAVRVRAAARRREISVSEWIRSLLSQACDDDDYVSRLEHSVNRIARHSVFLMVGVDALLAGHPDHALRERAHQAYARKSRELGLVAGTDEGGEA</sequence>
<name>A0A437J2V9_9SPHN</name>
<evidence type="ECO:0000313" key="2">
    <source>
        <dbReference type="Proteomes" id="UP000282977"/>
    </source>
</evidence>
<dbReference type="AlphaFoldDB" id="A0A437J2V9"/>
<organism evidence="1 2">
    <name type="scientific">Sphingobium algorifonticola</name>
    <dbReference type="NCBI Taxonomy" id="2008318"/>
    <lineage>
        <taxon>Bacteria</taxon>
        <taxon>Pseudomonadati</taxon>
        <taxon>Pseudomonadota</taxon>
        <taxon>Alphaproteobacteria</taxon>
        <taxon>Sphingomonadales</taxon>
        <taxon>Sphingomonadaceae</taxon>
        <taxon>Sphingobium</taxon>
    </lineage>
</organism>
<dbReference type="EMBL" id="RZUL01000017">
    <property type="protein sequence ID" value="RVT38504.1"/>
    <property type="molecule type" value="Genomic_DNA"/>
</dbReference>
<protein>
    <recommendedName>
        <fullName evidence="3">Ribbon-helix-helix protein, CopG family</fullName>
    </recommendedName>
</protein>
<accession>A0A437J2V9</accession>
<evidence type="ECO:0008006" key="3">
    <source>
        <dbReference type="Google" id="ProtNLM"/>
    </source>
</evidence>